<keyword evidence="1" id="KW-0472">Membrane</keyword>
<feature type="transmembrane region" description="Helical" evidence="1">
    <location>
        <begin position="58"/>
        <end position="85"/>
    </location>
</feature>
<gene>
    <name evidence="2" type="ORF">SAMN02910262_01647</name>
</gene>
<evidence type="ECO:0008006" key="4">
    <source>
        <dbReference type="Google" id="ProtNLM"/>
    </source>
</evidence>
<dbReference type="InterPro" id="IPR032531">
    <property type="entry name" value="DUF4956"/>
</dbReference>
<dbReference type="Proteomes" id="UP000214760">
    <property type="component" value="Unassembled WGS sequence"/>
</dbReference>
<evidence type="ECO:0000313" key="2">
    <source>
        <dbReference type="EMBL" id="SFR79624.1"/>
    </source>
</evidence>
<dbReference type="RefSeq" id="WP_031472642.1">
    <property type="nucleotide sequence ID" value="NZ_FOZC01000008.1"/>
</dbReference>
<organism evidence="2 3">
    <name type="scientific">[Clostridium] aminophilum</name>
    <dbReference type="NCBI Taxonomy" id="1526"/>
    <lineage>
        <taxon>Bacteria</taxon>
        <taxon>Bacillati</taxon>
        <taxon>Bacillota</taxon>
        <taxon>Clostridia</taxon>
        <taxon>Lachnospirales</taxon>
        <taxon>Lachnospiraceae</taxon>
    </lineage>
</organism>
<dbReference type="AlphaFoldDB" id="A0A1I6JL29"/>
<dbReference type="EMBL" id="FOZC01000008">
    <property type="protein sequence ID" value="SFR79624.1"/>
    <property type="molecule type" value="Genomic_DNA"/>
</dbReference>
<dbReference type="Pfam" id="PF16316">
    <property type="entry name" value="DUF4956"/>
    <property type="match status" value="1"/>
</dbReference>
<protein>
    <recommendedName>
        <fullName evidence="4">DUF4956 domain-containing protein</fullName>
    </recommendedName>
</protein>
<evidence type="ECO:0000256" key="1">
    <source>
        <dbReference type="SAM" id="Phobius"/>
    </source>
</evidence>
<keyword evidence="1" id="KW-0812">Transmembrane</keyword>
<accession>A0A1I6JL29</accession>
<feature type="transmembrane region" description="Helical" evidence="1">
    <location>
        <begin position="105"/>
        <end position="138"/>
    </location>
</feature>
<feature type="transmembrane region" description="Helical" evidence="1">
    <location>
        <begin position="22"/>
        <end position="46"/>
    </location>
</feature>
<proteinExistence type="predicted"/>
<sequence length="223" mass="24601">MNLIETIEKAFLEGYATSDLDITTMFLCAGFTALISLYICLIYKMFNKNSFFDRSFHLALFGLSVITSMVILTIQSNIVVSLGMVGALSIVRFRTAIKNPMDLVFLFWSISIGIVCGAGYAMIAVIGSIIITIGIILFSILPEERESLILVVNSSSYNEEEIIKAVDQCCRSWKVRARNVGQTNVNLAIEVKTMHPHTLVETISELESVTSTSLLEHDGDVTA</sequence>
<reference evidence="2 3" key="1">
    <citation type="submission" date="2016-10" db="EMBL/GenBank/DDBJ databases">
        <authorList>
            <person name="de Groot N.N."/>
        </authorList>
    </citation>
    <scope>NUCLEOTIDE SEQUENCE [LARGE SCALE GENOMIC DNA]</scope>
    <source>
        <strain evidence="2 3">F</strain>
    </source>
</reference>
<name>A0A1I6JL29_9FIRM</name>
<keyword evidence="1" id="KW-1133">Transmembrane helix</keyword>
<evidence type="ECO:0000313" key="3">
    <source>
        <dbReference type="Proteomes" id="UP000214760"/>
    </source>
</evidence>